<dbReference type="EMBL" id="LAFY01004408">
    <property type="protein sequence ID" value="KJX93013.1"/>
    <property type="molecule type" value="Genomic_DNA"/>
</dbReference>
<comment type="caution">
    <text evidence="2">The sequence shown here is derived from an EMBL/GenBank/DDBJ whole genome shotgun (WGS) entry which is preliminary data.</text>
</comment>
<dbReference type="PANTHER" id="PTHR35870:SF1">
    <property type="entry name" value="PROTEIN, PUTATIVE (AFU_ORTHOLOGUE AFUA_5G03330)-RELATED"/>
    <property type="match status" value="1"/>
</dbReference>
<dbReference type="Proteomes" id="UP000033647">
    <property type="component" value="Unassembled WGS sequence"/>
</dbReference>
<evidence type="ECO:0000313" key="3">
    <source>
        <dbReference type="Proteomes" id="UP000033647"/>
    </source>
</evidence>
<dbReference type="AlphaFoldDB" id="A0A0F4G6M8"/>
<reference evidence="2 3" key="1">
    <citation type="submission" date="2015-03" db="EMBL/GenBank/DDBJ databases">
        <title>RNA-seq based gene annotation and comparative genomics of four Zymoseptoria species reveal species-specific pathogenicity related genes and transposable element activity.</title>
        <authorList>
            <person name="Grandaubert J."/>
            <person name="Bhattacharyya A."/>
            <person name="Stukenbrock E.H."/>
        </authorList>
    </citation>
    <scope>NUCLEOTIDE SEQUENCE [LARGE SCALE GENOMIC DNA]</scope>
    <source>
        <strain evidence="2 3">Zb18110</strain>
    </source>
</reference>
<dbReference type="GO" id="GO:0016491">
    <property type="term" value="F:oxidoreductase activity"/>
    <property type="evidence" value="ECO:0007669"/>
    <property type="project" value="UniProtKB-KW"/>
</dbReference>
<dbReference type="PANTHER" id="PTHR35870">
    <property type="entry name" value="PROTEIN, PUTATIVE (AFU_ORTHOLOGUE AFUA_5G03330)-RELATED"/>
    <property type="match status" value="1"/>
</dbReference>
<accession>A0A0F4G6M8</accession>
<dbReference type="STRING" id="1047168.A0A0F4G6M8"/>
<evidence type="ECO:0000256" key="1">
    <source>
        <dbReference type="ARBA" id="ARBA00023002"/>
    </source>
</evidence>
<organism evidence="2 3">
    <name type="scientific">Zymoseptoria brevis</name>
    <dbReference type="NCBI Taxonomy" id="1047168"/>
    <lineage>
        <taxon>Eukaryota</taxon>
        <taxon>Fungi</taxon>
        <taxon>Dikarya</taxon>
        <taxon>Ascomycota</taxon>
        <taxon>Pezizomycotina</taxon>
        <taxon>Dothideomycetes</taxon>
        <taxon>Dothideomycetidae</taxon>
        <taxon>Mycosphaerellales</taxon>
        <taxon>Mycosphaerellaceae</taxon>
        <taxon>Zymoseptoria</taxon>
    </lineage>
</organism>
<protein>
    <submittedName>
        <fullName evidence="2">HypA-like protein</fullName>
    </submittedName>
</protein>
<sequence>MYKTFAQRLQTLATRSTQSRLALSVGIMATASTIQLQTSQQPEYYGSGITSETSKRASELLQENHERHHIFFNHEGFHNHIVHHLLTLWSLGAGTADIQKGYDDNQSYQRPAITPKSSIVGQLQDVDTFTKHLGPEKHYPDFLEFFKHEVEAKGWQETLQKYVFAGDQRADDMLVRMYSGFLHPIIHLGFGVEFQQPAIIAEALAQAACHDNWLGQLLLPAEKVAASRYGGTSKSIVQLIDELHADKQITDAVRWEDGNKIRDGLIARAGDRMIDYLSQVKVKPDELELKTAEMTNACIYYTGGAQRTDKAVKFDFFYMHSVNSSIFWSSFLKQDWLSEASKVRLLEWKIRLDLAMYASRKSPEVRLDLIRDYKPREPSGWDEIQARVCALPDDGHASKLVRAIAHGEQICKPYEENDAFRVRGSNWLQLGHMIIDSVEAPGETWVRSTGFDEAWKNVPLRSQL</sequence>
<dbReference type="Pfam" id="PF14027">
    <property type="entry name" value="Questin_oxidase"/>
    <property type="match status" value="1"/>
</dbReference>
<proteinExistence type="predicted"/>
<keyword evidence="1" id="KW-0560">Oxidoreductase</keyword>
<keyword evidence="3" id="KW-1185">Reference proteome</keyword>
<dbReference type="OrthoDB" id="10004862at2759"/>
<dbReference type="InterPro" id="IPR025337">
    <property type="entry name" value="Questin_oxidase-like"/>
</dbReference>
<evidence type="ECO:0000313" key="2">
    <source>
        <dbReference type="EMBL" id="KJX93013.1"/>
    </source>
</evidence>
<name>A0A0F4G6M8_9PEZI</name>
<gene>
    <name evidence="2" type="ORF">TI39_contig4449g00004</name>
</gene>